<evidence type="ECO:0000313" key="8">
    <source>
        <dbReference type="EMBL" id="OYX55716.1"/>
    </source>
</evidence>
<dbReference type="GO" id="GO:0004190">
    <property type="term" value="F:aspartic-type endopeptidase activity"/>
    <property type="evidence" value="ECO:0007669"/>
    <property type="project" value="InterPro"/>
</dbReference>
<keyword evidence="5 6" id="KW-0472">Membrane</keyword>
<reference evidence="8 9" key="1">
    <citation type="submission" date="2017-03" db="EMBL/GenBank/DDBJ databases">
        <title>Lifting the veil on microbial sulfur biogeochemistry in mining wastewaters.</title>
        <authorList>
            <person name="Kantor R.S."/>
            <person name="Colenbrander Nelson T."/>
            <person name="Marshall S."/>
            <person name="Bennett D."/>
            <person name="Apte S."/>
            <person name="Camacho D."/>
            <person name="Thomas B.C."/>
            <person name="Warren L.A."/>
            <person name="Banfield J.F."/>
        </authorList>
    </citation>
    <scope>NUCLEOTIDE SEQUENCE [LARGE SCALE GENOMIC DNA]</scope>
    <source>
        <strain evidence="8">32-68-21</strain>
    </source>
</reference>
<dbReference type="AlphaFoldDB" id="A0A258HFL9"/>
<organism evidence="8 9">
    <name type="scientific">Brevundimonas subvibrioides</name>
    <dbReference type="NCBI Taxonomy" id="74313"/>
    <lineage>
        <taxon>Bacteria</taxon>
        <taxon>Pseudomonadati</taxon>
        <taxon>Pseudomonadota</taxon>
        <taxon>Alphaproteobacteria</taxon>
        <taxon>Caulobacterales</taxon>
        <taxon>Caulobacteraceae</taxon>
        <taxon>Brevundimonas</taxon>
    </lineage>
</organism>
<dbReference type="InterPro" id="IPR000045">
    <property type="entry name" value="Prepilin_IV_endopep_pep"/>
</dbReference>
<dbReference type="EMBL" id="NCEQ01000012">
    <property type="protein sequence ID" value="OYX55716.1"/>
    <property type="molecule type" value="Genomic_DNA"/>
</dbReference>
<dbReference type="Gene3D" id="1.20.120.1220">
    <property type="match status" value="1"/>
</dbReference>
<evidence type="ECO:0000256" key="6">
    <source>
        <dbReference type="SAM" id="Phobius"/>
    </source>
</evidence>
<dbReference type="Pfam" id="PF01478">
    <property type="entry name" value="Peptidase_A24"/>
    <property type="match status" value="1"/>
</dbReference>
<keyword evidence="3 6" id="KW-0812">Transmembrane</keyword>
<keyword evidence="2" id="KW-1003">Cell membrane</keyword>
<feature type="transmembrane region" description="Helical" evidence="6">
    <location>
        <begin position="59"/>
        <end position="79"/>
    </location>
</feature>
<protein>
    <submittedName>
        <fullName evidence="8">Pilus assembly protein CpaA</fullName>
    </submittedName>
</protein>
<dbReference type="GO" id="GO:0005886">
    <property type="term" value="C:plasma membrane"/>
    <property type="evidence" value="ECO:0007669"/>
    <property type="project" value="UniProtKB-SubCell"/>
</dbReference>
<feature type="transmembrane region" description="Helical" evidence="6">
    <location>
        <begin position="85"/>
        <end position="118"/>
    </location>
</feature>
<dbReference type="PANTHER" id="PTHR36506:SF1">
    <property type="entry name" value="PREFLAGELLIN PEPTIDASE"/>
    <property type="match status" value="1"/>
</dbReference>
<evidence type="ECO:0000256" key="5">
    <source>
        <dbReference type="ARBA" id="ARBA00023136"/>
    </source>
</evidence>
<evidence type="ECO:0000256" key="4">
    <source>
        <dbReference type="ARBA" id="ARBA00022989"/>
    </source>
</evidence>
<feature type="transmembrane region" description="Helical" evidence="6">
    <location>
        <begin position="146"/>
        <end position="169"/>
    </location>
</feature>
<dbReference type="InterPro" id="IPR052218">
    <property type="entry name" value="Preflagellin_Peptidase"/>
</dbReference>
<name>A0A258HFL9_9CAUL</name>
<comment type="subcellular location">
    <subcellularLocation>
        <location evidence="1">Cell membrane</location>
        <topology evidence="1">Multi-pass membrane protein</topology>
    </subcellularLocation>
</comment>
<evidence type="ECO:0000259" key="7">
    <source>
        <dbReference type="Pfam" id="PF01478"/>
    </source>
</evidence>
<sequence>MDIVSLALLSVLPGLVIAAALSDLTTMRIPNWLSGSLILGFFPAALAVGLPVDMVGLHGGVAVIALLVGMGLFALRVIGGGDAKLIAAACLWLGPAASFEFILWTAVFGGLLSLALIVARRDVAPHIVGGPVWVHTLLETKGDIPYGIAICAGALMAFPSSALLAAFAAG</sequence>
<gene>
    <name evidence="8" type="ORF">B7Y86_12235</name>
</gene>
<evidence type="ECO:0000313" key="9">
    <source>
        <dbReference type="Proteomes" id="UP000216147"/>
    </source>
</evidence>
<dbReference type="PANTHER" id="PTHR36506">
    <property type="entry name" value="PREFLAGELLIN PEPTIDASE"/>
    <property type="match status" value="1"/>
</dbReference>
<dbReference type="Proteomes" id="UP000216147">
    <property type="component" value="Unassembled WGS sequence"/>
</dbReference>
<comment type="caution">
    <text evidence="8">The sequence shown here is derived from an EMBL/GenBank/DDBJ whole genome shotgun (WGS) entry which is preliminary data.</text>
</comment>
<feature type="transmembrane region" description="Helical" evidence="6">
    <location>
        <begin position="32"/>
        <end position="52"/>
    </location>
</feature>
<evidence type="ECO:0000256" key="3">
    <source>
        <dbReference type="ARBA" id="ARBA00022692"/>
    </source>
</evidence>
<proteinExistence type="predicted"/>
<feature type="domain" description="Prepilin type IV endopeptidase peptidase" evidence="7">
    <location>
        <begin position="11"/>
        <end position="113"/>
    </location>
</feature>
<evidence type="ECO:0000256" key="1">
    <source>
        <dbReference type="ARBA" id="ARBA00004651"/>
    </source>
</evidence>
<keyword evidence="4 6" id="KW-1133">Transmembrane helix</keyword>
<accession>A0A258HFL9</accession>
<evidence type="ECO:0000256" key="2">
    <source>
        <dbReference type="ARBA" id="ARBA00022475"/>
    </source>
</evidence>